<keyword evidence="3" id="KW-1015">Disulfide bond</keyword>
<dbReference type="InterPro" id="IPR000866">
    <property type="entry name" value="AhpC/TSA"/>
</dbReference>
<dbReference type="InterPro" id="IPR036249">
    <property type="entry name" value="Thioredoxin-like_sf"/>
</dbReference>
<dbReference type="PANTHER" id="PTHR42852">
    <property type="entry name" value="THIOL:DISULFIDE INTERCHANGE PROTEIN DSBE"/>
    <property type="match status" value="1"/>
</dbReference>
<comment type="caution">
    <text evidence="6">The sequence shown here is derived from an EMBL/GenBank/DDBJ whole genome shotgun (WGS) entry which is preliminary data.</text>
</comment>
<evidence type="ECO:0000313" key="7">
    <source>
        <dbReference type="Proteomes" id="UP000032900"/>
    </source>
</evidence>
<dbReference type="PROSITE" id="PS51352">
    <property type="entry name" value="THIOREDOXIN_2"/>
    <property type="match status" value="1"/>
</dbReference>
<keyword evidence="7" id="KW-1185">Reference proteome</keyword>
<evidence type="ECO:0000256" key="1">
    <source>
        <dbReference type="ARBA" id="ARBA00004196"/>
    </source>
</evidence>
<feature type="domain" description="Thioredoxin" evidence="5">
    <location>
        <begin position="131"/>
        <end position="266"/>
    </location>
</feature>
<dbReference type="AlphaFoldDB" id="A0A0E9LSX5"/>
<evidence type="ECO:0000256" key="4">
    <source>
        <dbReference type="ARBA" id="ARBA00023284"/>
    </source>
</evidence>
<dbReference type="InterPro" id="IPR050553">
    <property type="entry name" value="Thioredoxin_ResA/DsbE_sf"/>
</dbReference>
<evidence type="ECO:0000256" key="2">
    <source>
        <dbReference type="ARBA" id="ARBA00022748"/>
    </source>
</evidence>
<dbReference type="SUPFAM" id="SSF52833">
    <property type="entry name" value="Thioredoxin-like"/>
    <property type="match status" value="1"/>
</dbReference>
<protein>
    <submittedName>
        <fullName evidence="6">Thioredoxin family protein</fullName>
    </submittedName>
</protein>
<keyword evidence="2" id="KW-0201">Cytochrome c-type biogenesis</keyword>
<comment type="subcellular location">
    <subcellularLocation>
        <location evidence="1">Cell envelope</location>
    </subcellularLocation>
</comment>
<gene>
    <name evidence="6" type="ORF">JCM15548_1322</name>
</gene>
<dbReference type="STRING" id="1236989.JCM15548_1322"/>
<dbReference type="InterPro" id="IPR013766">
    <property type="entry name" value="Thioredoxin_domain"/>
</dbReference>
<dbReference type="GO" id="GO:0030313">
    <property type="term" value="C:cell envelope"/>
    <property type="evidence" value="ECO:0007669"/>
    <property type="project" value="UniProtKB-SubCell"/>
</dbReference>
<reference evidence="6 7" key="1">
    <citation type="journal article" date="2015" name="Microbes Environ.">
        <title>Distribution and evolution of nitrogen fixation genes in the phylum bacteroidetes.</title>
        <authorList>
            <person name="Inoue J."/>
            <person name="Oshima K."/>
            <person name="Suda W."/>
            <person name="Sakamoto M."/>
            <person name="Iino T."/>
            <person name="Noda S."/>
            <person name="Hongoh Y."/>
            <person name="Hattori M."/>
            <person name="Ohkuma M."/>
        </authorList>
    </citation>
    <scope>NUCLEOTIDE SEQUENCE [LARGE SCALE GENOMIC DNA]</scope>
    <source>
        <strain evidence="6">JCM 15548</strain>
    </source>
</reference>
<dbReference type="EMBL" id="BAZW01000001">
    <property type="protein sequence ID" value="GAO28256.1"/>
    <property type="molecule type" value="Genomic_DNA"/>
</dbReference>
<name>A0A0E9LSX5_9BACT</name>
<dbReference type="GO" id="GO:0016491">
    <property type="term" value="F:oxidoreductase activity"/>
    <property type="evidence" value="ECO:0007669"/>
    <property type="project" value="InterPro"/>
</dbReference>
<proteinExistence type="predicted"/>
<dbReference type="Pfam" id="PF00578">
    <property type="entry name" value="AhpC-TSA"/>
    <property type="match status" value="1"/>
</dbReference>
<evidence type="ECO:0000256" key="3">
    <source>
        <dbReference type="ARBA" id="ARBA00023157"/>
    </source>
</evidence>
<sequence>MDDAEVKGSELSTLFASFNEEVPHMEQVEKMREEFFAAQSQGDQATMESIMADMETIIEEQQAYYRNFVKENSDNVVGAFLALNMAQSLEFEELEEITTNLEANLSTHPYVVQLKEMMEPIKAQKEAEAALNVGNEAPLFTLPNMEGSEVSLDDFKGKYVFVDFWAAWCRPCREENPILKRAYDRFGGENFEIVSVSLDQTAEAWQQAVAEDELNWTLLRDSAGTVAQTYGVQSIPNTWLLDKDGKIMQKQIRGEELITVLEDLLQ</sequence>
<dbReference type="CDD" id="cd02966">
    <property type="entry name" value="TlpA_like_family"/>
    <property type="match status" value="1"/>
</dbReference>
<organism evidence="6 7">
    <name type="scientific">Geofilum rubicundum JCM 15548</name>
    <dbReference type="NCBI Taxonomy" id="1236989"/>
    <lineage>
        <taxon>Bacteria</taxon>
        <taxon>Pseudomonadati</taxon>
        <taxon>Bacteroidota</taxon>
        <taxon>Bacteroidia</taxon>
        <taxon>Marinilabiliales</taxon>
        <taxon>Marinilabiliaceae</taxon>
        <taxon>Geofilum</taxon>
    </lineage>
</organism>
<dbReference type="PANTHER" id="PTHR42852:SF6">
    <property type="entry name" value="THIOL:DISULFIDE INTERCHANGE PROTEIN DSBE"/>
    <property type="match status" value="1"/>
</dbReference>
<evidence type="ECO:0000313" key="6">
    <source>
        <dbReference type="EMBL" id="GAO28256.1"/>
    </source>
</evidence>
<dbReference type="GO" id="GO:0017004">
    <property type="term" value="P:cytochrome complex assembly"/>
    <property type="evidence" value="ECO:0007669"/>
    <property type="project" value="UniProtKB-KW"/>
</dbReference>
<dbReference type="Gene3D" id="3.40.30.10">
    <property type="entry name" value="Glutaredoxin"/>
    <property type="match status" value="1"/>
</dbReference>
<accession>A0A0E9LSX5</accession>
<evidence type="ECO:0000259" key="5">
    <source>
        <dbReference type="PROSITE" id="PS51352"/>
    </source>
</evidence>
<keyword evidence="4" id="KW-0676">Redox-active center</keyword>
<dbReference type="GO" id="GO:0016209">
    <property type="term" value="F:antioxidant activity"/>
    <property type="evidence" value="ECO:0007669"/>
    <property type="project" value="InterPro"/>
</dbReference>
<dbReference type="Proteomes" id="UP000032900">
    <property type="component" value="Unassembled WGS sequence"/>
</dbReference>